<dbReference type="KEGG" id="msil:METEAL_17110"/>
<dbReference type="Pfam" id="PF09957">
    <property type="entry name" value="VapB_antitoxin"/>
    <property type="match status" value="1"/>
</dbReference>
<proteinExistence type="predicted"/>
<gene>
    <name evidence="1" type="ORF">METEAL_17110</name>
</gene>
<evidence type="ECO:0008006" key="3">
    <source>
        <dbReference type="Google" id="ProtNLM"/>
    </source>
</evidence>
<dbReference type="RefSeq" id="WP_316415451.1">
    <property type="nucleotide sequence ID" value="NZ_AP027080.1"/>
</dbReference>
<accession>A0AA48GJN0</accession>
<organism evidence="1 2">
    <name type="scientific">Mesoterricola silvestris</name>
    <dbReference type="NCBI Taxonomy" id="2927979"/>
    <lineage>
        <taxon>Bacteria</taxon>
        <taxon>Pseudomonadati</taxon>
        <taxon>Acidobacteriota</taxon>
        <taxon>Holophagae</taxon>
        <taxon>Holophagales</taxon>
        <taxon>Holophagaceae</taxon>
        <taxon>Mesoterricola</taxon>
    </lineage>
</organism>
<evidence type="ECO:0000313" key="2">
    <source>
        <dbReference type="Proteomes" id="UP001238179"/>
    </source>
</evidence>
<dbReference type="EMBL" id="AP027080">
    <property type="protein sequence ID" value="BDU72537.1"/>
    <property type="molecule type" value="Genomic_DNA"/>
</dbReference>
<evidence type="ECO:0000313" key="1">
    <source>
        <dbReference type="EMBL" id="BDU72537.1"/>
    </source>
</evidence>
<dbReference type="Proteomes" id="UP001238179">
    <property type="component" value="Chromosome"/>
</dbReference>
<reference evidence="2" key="1">
    <citation type="journal article" date="2023" name="Int. J. Syst. Evol. Microbiol.">
        <title>Mesoterricola silvestris gen. nov., sp. nov., Mesoterricola sediminis sp. nov., Geothrix oryzae sp. nov., Geothrix edaphica sp. nov., Geothrix rubra sp. nov., and Geothrix limicola sp. nov., six novel members of Acidobacteriota isolated from soils.</title>
        <authorList>
            <person name="Itoh H."/>
            <person name="Sugisawa Y."/>
            <person name="Mise K."/>
            <person name="Xu Z."/>
            <person name="Kuniyasu M."/>
            <person name="Ushijima N."/>
            <person name="Kawano K."/>
            <person name="Kobayashi E."/>
            <person name="Shiratori Y."/>
            <person name="Masuda Y."/>
            <person name="Senoo K."/>
        </authorList>
    </citation>
    <scope>NUCLEOTIDE SEQUENCE [LARGE SCALE GENOMIC DNA]</scope>
    <source>
        <strain evidence="2">W79</strain>
    </source>
</reference>
<name>A0AA48GJN0_9BACT</name>
<sequence>MRTNIVIDDTLMRDALKVTGLKTKREAVELGLRTLVKLHQQEEVRRFRGKLHWEGDLGEMRRDK</sequence>
<protein>
    <recommendedName>
        <fullName evidence="3">Transcription regulator of the Arc/MetJ class</fullName>
    </recommendedName>
</protein>
<dbReference type="InterPro" id="IPR019239">
    <property type="entry name" value="VapB_antitoxin"/>
</dbReference>
<keyword evidence="2" id="KW-1185">Reference proteome</keyword>
<dbReference type="AlphaFoldDB" id="A0AA48GJN0"/>